<dbReference type="AlphaFoldDB" id="A0A7J7KFF9"/>
<evidence type="ECO:0000256" key="1">
    <source>
        <dbReference type="ARBA" id="ARBA00022723"/>
    </source>
</evidence>
<comment type="caution">
    <text evidence="5">The sequence shown here is derived from an EMBL/GenBank/DDBJ whole genome shotgun (WGS) entry which is preliminary data.</text>
</comment>
<dbReference type="InterPro" id="IPR032378">
    <property type="entry name" value="ZC3H15/TMA46_C"/>
</dbReference>
<protein>
    <submittedName>
        <fullName evidence="5">ZC3H15</fullName>
    </submittedName>
</protein>
<keyword evidence="1" id="KW-0479">Metal-binding</keyword>
<dbReference type="GO" id="GO:0005829">
    <property type="term" value="C:cytosol"/>
    <property type="evidence" value="ECO:0007669"/>
    <property type="project" value="TreeGrafter"/>
</dbReference>
<dbReference type="Proteomes" id="UP000593567">
    <property type="component" value="Unassembled WGS sequence"/>
</dbReference>
<dbReference type="Pfam" id="PF16543">
    <property type="entry name" value="DFRP_C"/>
    <property type="match status" value="1"/>
</dbReference>
<name>A0A7J7KFF9_BUGNE</name>
<evidence type="ECO:0000313" key="5">
    <source>
        <dbReference type="EMBL" id="KAF6037389.1"/>
    </source>
</evidence>
<keyword evidence="2" id="KW-0863">Zinc-finger</keyword>
<sequence length="221" mass="24139">MEEQKDTITLEELIERERAKLGSTLTRVTLDTFLAWKARKRAEKIKQDKAANEKKKSDFSKGKMFGVSGRDLFTFNPDLVAGDDDEADDTAYIREDDDDEIEGADAQQYKEIDLADFAYSTSRVAAPSIAADISVDTGERFADINYLLKSKGAATAVSLEAQEEENKLNMAAAAPDPAAESDAAIAAAMAATVDEAGPIDENLFDDDDLEGLDDELEQLEL</sequence>
<dbReference type="EMBL" id="VXIV02000580">
    <property type="protein sequence ID" value="KAF6037389.1"/>
    <property type="molecule type" value="Genomic_DNA"/>
</dbReference>
<evidence type="ECO:0000259" key="4">
    <source>
        <dbReference type="Pfam" id="PF16543"/>
    </source>
</evidence>
<dbReference type="OrthoDB" id="278280at2759"/>
<dbReference type="PANTHER" id="PTHR12681:SF0">
    <property type="entry name" value="ZINC FINGER CCCH DOMAIN-CONTAINING PROTEIN 15"/>
    <property type="match status" value="1"/>
</dbReference>
<reference evidence="5" key="1">
    <citation type="submission" date="2020-06" db="EMBL/GenBank/DDBJ databases">
        <title>Draft genome of Bugula neritina, a colonial animal packing powerful symbionts and potential medicines.</title>
        <authorList>
            <person name="Rayko M."/>
        </authorList>
    </citation>
    <scope>NUCLEOTIDE SEQUENCE [LARGE SCALE GENOMIC DNA]</scope>
    <source>
        <strain evidence="5">Kwan_BN1</strain>
    </source>
</reference>
<evidence type="ECO:0000256" key="3">
    <source>
        <dbReference type="ARBA" id="ARBA00022833"/>
    </source>
</evidence>
<dbReference type="GO" id="GO:0003729">
    <property type="term" value="F:mRNA binding"/>
    <property type="evidence" value="ECO:0007669"/>
    <property type="project" value="TreeGrafter"/>
</dbReference>
<evidence type="ECO:0000313" key="6">
    <source>
        <dbReference type="Proteomes" id="UP000593567"/>
    </source>
</evidence>
<dbReference type="PANTHER" id="PTHR12681">
    <property type="entry name" value="ZINC FINGER-CONTAINING PROTEIN P48ZNF"/>
    <property type="match status" value="1"/>
</dbReference>
<keyword evidence="3" id="KW-0862">Zinc</keyword>
<feature type="domain" description="ZC3H15/TMA46 family C-terminal" evidence="4">
    <location>
        <begin position="7"/>
        <end position="91"/>
    </location>
</feature>
<organism evidence="5 6">
    <name type="scientific">Bugula neritina</name>
    <name type="common">Brown bryozoan</name>
    <name type="synonym">Sertularia neritina</name>
    <dbReference type="NCBI Taxonomy" id="10212"/>
    <lineage>
        <taxon>Eukaryota</taxon>
        <taxon>Metazoa</taxon>
        <taxon>Spiralia</taxon>
        <taxon>Lophotrochozoa</taxon>
        <taxon>Bryozoa</taxon>
        <taxon>Gymnolaemata</taxon>
        <taxon>Cheilostomatida</taxon>
        <taxon>Flustrina</taxon>
        <taxon>Buguloidea</taxon>
        <taxon>Bugulidae</taxon>
        <taxon>Bugula</taxon>
    </lineage>
</organism>
<gene>
    <name evidence="5" type="ORF">EB796_004303</name>
</gene>
<dbReference type="GO" id="GO:0002181">
    <property type="term" value="P:cytoplasmic translation"/>
    <property type="evidence" value="ECO:0007669"/>
    <property type="project" value="TreeGrafter"/>
</dbReference>
<dbReference type="GO" id="GO:0008270">
    <property type="term" value="F:zinc ion binding"/>
    <property type="evidence" value="ECO:0007669"/>
    <property type="project" value="UniProtKB-KW"/>
</dbReference>
<proteinExistence type="predicted"/>
<keyword evidence="6" id="KW-1185">Reference proteome</keyword>
<dbReference type="Gene3D" id="6.20.400.10">
    <property type="match status" value="1"/>
</dbReference>
<accession>A0A7J7KFF9</accession>
<evidence type="ECO:0000256" key="2">
    <source>
        <dbReference type="ARBA" id="ARBA00022771"/>
    </source>
</evidence>